<keyword evidence="4 7" id="KW-1133">Transmembrane helix</keyword>
<comment type="similarity">
    <text evidence="2">Belongs to the ADIPOR family.</text>
</comment>
<evidence type="ECO:0000256" key="7">
    <source>
        <dbReference type="SAM" id="Phobius"/>
    </source>
</evidence>
<evidence type="ECO:0000256" key="4">
    <source>
        <dbReference type="ARBA" id="ARBA00022989"/>
    </source>
</evidence>
<dbReference type="InterPro" id="IPR004254">
    <property type="entry name" value="AdipoR/HlyIII-related"/>
</dbReference>
<keyword evidence="5 7" id="KW-0472">Membrane</keyword>
<dbReference type="GO" id="GO:0046872">
    <property type="term" value="F:metal ion binding"/>
    <property type="evidence" value="ECO:0007669"/>
    <property type="project" value="UniProtKB-KW"/>
</dbReference>
<dbReference type="AlphaFoldDB" id="A0AB34KY89"/>
<feature type="transmembrane region" description="Helical" evidence="7">
    <location>
        <begin position="176"/>
        <end position="193"/>
    </location>
</feature>
<feature type="binding site" evidence="6">
    <location>
        <position position="215"/>
    </location>
    <ligand>
        <name>Zn(2+)</name>
        <dbReference type="ChEBI" id="CHEBI:29105"/>
    </ligand>
</feature>
<keyword evidence="6" id="KW-0862">Zinc</keyword>
<organism evidence="8 9">
    <name type="scientific">Cladosporium halotolerans</name>
    <dbReference type="NCBI Taxonomy" id="1052096"/>
    <lineage>
        <taxon>Eukaryota</taxon>
        <taxon>Fungi</taxon>
        <taxon>Dikarya</taxon>
        <taxon>Ascomycota</taxon>
        <taxon>Pezizomycotina</taxon>
        <taxon>Dothideomycetes</taxon>
        <taxon>Dothideomycetidae</taxon>
        <taxon>Cladosporiales</taxon>
        <taxon>Cladosporiaceae</taxon>
        <taxon>Cladosporium</taxon>
    </lineage>
</organism>
<sequence length="248" mass="27780">MFAWHNETVNIHSHTIGSLLFAWLPYHFYANVYQEVDNSQPIDALLFVLYFTGVALCFACSACCHVIWNLSAPAASFGNRLDFSGIVLLMWGASLPSIHFAFLCDPMLKYLHWGLVSLSASGCIVFTLHPSFLGPTFRKYRALMYTCFGLSAILFVSHSIYLYGFVVQRRRLAIEWMALMGFLNIAGAGFYASRLPERWFPNRFDFVGASHQIFHLLVLAAGLVHYKALVCALNEARGPVDFCAAPAT</sequence>
<dbReference type="GeneID" id="96003099"/>
<reference evidence="8 9" key="1">
    <citation type="journal article" date="2020" name="Microbiol. Resour. Announc.">
        <title>Draft Genome Sequence of a Cladosporium Species Isolated from the Mesophotic Ascidian Didemnum maculosum.</title>
        <authorList>
            <person name="Gioti A."/>
            <person name="Siaperas R."/>
            <person name="Nikolaivits E."/>
            <person name="Le Goff G."/>
            <person name="Ouazzani J."/>
            <person name="Kotoulas G."/>
            <person name="Topakas E."/>
        </authorList>
    </citation>
    <scope>NUCLEOTIDE SEQUENCE [LARGE SCALE GENOMIC DNA]</scope>
    <source>
        <strain evidence="8 9">TM138-S3</strain>
    </source>
</reference>
<feature type="transmembrane region" description="Helical" evidence="7">
    <location>
        <begin position="12"/>
        <end position="32"/>
    </location>
</feature>
<evidence type="ECO:0000256" key="2">
    <source>
        <dbReference type="ARBA" id="ARBA00007018"/>
    </source>
</evidence>
<evidence type="ECO:0000256" key="1">
    <source>
        <dbReference type="ARBA" id="ARBA00004141"/>
    </source>
</evidence>
<keyword evidence="6" id="KW-0479">Metal-binding</keyword>
<dbReference type="Proteomes" id="UP000803884">
    <property type="component" value="Unassembled WGS sequence"/>
</dbReference>
<feature type="transmembrane region" description="Helical" evidence="7">
    <location>
        <begin position="44"/>
        <end position="68"/>
    </location>
</feature>
<keyword evidence="9" id="KW-1185">Reference proteome</keyword>
<feature type="transmembrane region" description="Helical" evidence="7">
    <location>
        <begin position="110"/>
        <end position="130"/>
    </location>
</feature>
<comment type="caution">
    <text evidence="8">The sequence shown here is derived from an EMBL/GenBank/DDBJ whole genome shotgun (WGS) entry which is preliminary data.</text>
</comment>
<evidence type="ECO:0000313" key="8">
    <source>
        <dbReference type="EMBL" id="KAL1589725.1"/>
    </source>
</evidence>
<dbReference type="GO" id="GO:0016020">
    <property type="term" value="C:membrane"/>
    <property type="evidence" value="ECO:0007669"/>
    <property type="project" value="UniProtKB-SubCell"/>
</dbReference>
<keyword evidence="3 7" id="KW-0812">Transmembrane</keyword>
<name>A0AB34KY89_9PEZI</name>
<protein>
    <recommendedName>
        <fullName evidence="10">MPR-typeG-protein-coupled receptor</fullName>
    </recommendedName>
</protein>
<dbReference type="RefSeq" id="XP_069232830.1">
    <property type="nucleotide sequence ID" value="XM_069370261.1"/>
</dbReference>
<feature type="transmembrane region" description="Helical" evidence="7">
    <location>
        <begin position="142"/>
        <end position="164"/>
    </location>
</feature>
<evidence type="ECO:0000256" key="5">
    <source>
        <dbReference type="ARBA" id="ARBA00023136"/>
    </source>
</evidence>
<dbReference type="GO" id="GO:0006882">
    <property type="term" value="P:intracellular zinc ion homeostasis"/>
    <property type="evidence" value="ECO:0007669"/>
    <property type="project" value="TreeGrafter"/>
</dbReference>
<evidence type="ECO:0008006" key="10">
    <source>
        <dbReference type="Google" id="ProtNLM"/>
    </source>
</evidence>
<feature type="transmembrane region" description="Helical" evidence="7">
    <location>
        <begin position="83"/>
        <end position="103"/>
    </location>
</feature>
<gene>
    <name evidence="8" type="ORF">WHR41_01655</name>
</gene>
<feature type="transmembrane region" description="Helical" evidence="7">
    <location>
        <begin position="213"/>
        <end position="233"/>
    </location>
</feature>
<feature type="binding site" evidence="6">
    <location>
        <position position="211"/>
    </location>
    <ligand>
        <name>Zn(2+)</name>
        <dbReference type="ChEBI" id="CHEBI:29105"/>
    </ligand>
</feature>
<accession>A0AB34KY89</accession>
<dbReference type="Pfam" id="PF03006">
    <property type="entry name" value="HlyIII"/>
    <property type="match status" value="1"/>
</dbReference>
<feature type="binding site" evidence="6">
    <location>
        <position position="65"/>
    </location>
    <ligand>
        <name>Zn(2+)</name>
        <dbReference type="ChEBI" id="CHEBI:29105"/>
    </ligand>
</feature>
<proteinExistence type="inferred from homology"/>
<evidence type="ECO:0000313" key="9">
    <source>
        <dbReference type="Proteomes" id="UP000803884"/>
    </source>
</evidence>
<evidence type="ECO:0000256" key="3">
    <source>
        <dbReference type="ARBA" id="ARBA00022692"/>
    </source>
</evidence>
<dbReference type="GO" id="GO:0038023">
    <property type="term" value="F:signaling receptor activity"/>
    <property type="evidence" value="ECO:0007669"/>
    <property type="project" value="TreeGrafter"/>
</dbReference>
<dbReference type="PANTHER" id="PTHR20855:SF52">
    <property type="entry name" value="ADIPONECTIN RECEPTOR PROTEIN"/>
    <property type="match status" value="1"/>
</dbReference>
<dbReference type="PANTHER" id="PTHR20855">
    <property type="entry name" value="ADIPOR/PROGESTIN RECEPTOR-RELATED"/>
    <property type="match status" value="1"/>
</dbReference>
<comment type="subcellular location">
    <subcellularLocation>
        <location evidence="1">Membrane</location>
        <topology evidence="1">Multi-pass membrane protein</topology>
    </subcellularLocation>
</comment>
<evidence type="ECO:0000256" key="6">
    <source>
        <dbReference type="PIRSR" id="PIRSR604254-1"/>
    </source>
</evidence>
<dbReference type="EMBL" id="JAAQHG020000004">
    <property type="protein sequence ID" value="KAL1589725.1"/>
    <property type="molecule type" value="Genomic_DNA"/>
</dbReference>